<protein>
    <recommendedName>
        <fullName evidence="2">Aminoglycoside phosphotransferase domain-containing protein</fullName>
    </recommendedName>
</protein>
<dbReference type="InterPro" id="IPR011009">
    <property type="entry name" value="Kinase-like_dom_sf"/>
</dbReference>
<dbReference type="AlphaFoldDB" id="A0A1V4ERK2"/>
<feature type="compositionally biased region" description="Basic and acidic residues" evidence="1">
    <location>
        <begin position="39"/>
        <end position="56"/>
    </location>
</feature>
<dbReference type="PANTHER" id="PTHR39179:SF3">
    <property type="entry name" value="COTS-RELATED PROTEIN"/>
    <property type="match status" value="1"/>
</dbReference>
<dbReference type="RefSeq" id="WP_079291554.1">
    <property type="nucleotide sequence ID" value="NZ_MWPS01000038.1"/>
</dbReference>
<reference evidence="3 4" key="1">
    <citation type="submission" date="2017-02" db="EMBL/GenBank/DDBJ databases">
        <title>Draft genome of Acidibacillus ferrooxidans Huett2.</title>
        <authorList>
            <person name="Schopf S."/>
        </authorList>
    </citation>
    <scope>NUCLEOTIDE SEQUENCE [LARGE SCALE GENOMIC DNA]</scope>
    <source>
        <strain evidence="3 4">Huett2</strain>
    </source>
</reference>
<dbReference type="Proteomes" id="UP000190229">
    <property type="component" value="Unassembled WGS sequence"/>
</dbReference>
<feature type="region of interest" description="Disordered" evidence="1">
    <location>
        <begin position="1"/>
        <end position="72"/>
    </location>
</feature>
<dbReference type="Gene3D" id="3.30.200.20">
    <property type="entry name" value="Phosphorylase Kinase, domain 1"/>
    <property type="match status" value="1"/>
</dbReference>
<name>A0A1V4ERK2_9BACL</name>
<accession>A0A1V4ERK2</accession>
<dbReference type="InterPro" id="IPR047175">
    <property type="entry name" value="CotS-like"/>
</dbReference>
<evidence type="ECO:0000313" key="3">
    <source>
        <dbReference type="EMBL" id="OPG15268.1"/>
    </source>
</evidence>
<dbReference type="GO" id="GO:0042601">
    <property type="term" value="C:endospore-forming forespore"/>
    <property type="evidence" value="ECO:0007669"/>
    <property type="project" value="TreeGrafter"/>
</dbReference>
<evidence type="ECO:0000259" key="2">
    <source>
        <dbReference type="Pfam" id="PF01636"/>
    </source>
</evidence>
<evidence type="ECO:0000256" key="1">
    <source>
        <dbReference type="SAM" id="MobiDB-lite"/>
    </source>
</evidence>
<evidence type="ECO:0000313" key="4">
    <source>
        <dbReference type="Proteomes" id="UP000190229"/>
    </source>
</evidence>
<dbReference type="Gene3D" id="3.90.1200.10">
    <property type="match status" value="1"/>
</dbReference>
<dbReference type="PANTHER" id="PTHR39179">
    <property type="entry name" value="SPORE COAT PROTEIN I"/>
    <property type="match status" value="1"/>
</dbReference>
<feature type="domain" description="Aminoglycoside phosphotransferase" evidence="2">
    <location>
        <begin position="180"/>
        <end position="395"/>
    </location>
</feature>
<dbReference type="Pfam" id="PF01636">
    <property type="entry name" value="APH"/>
    <property type="match status" value="1"/>
</dbReference>
<dbReference type="SUPFAM" id="SSF56112">
    <property type="entry name" value="Protein kinase-like (PK-like)"/>
    <property type="match status" value="1"/>
</dbReference>
<sequence>MDRSQLPPWIKSLWRELTKPPAMLGPTKMSTAPRSAPKSADKERLSADEDTEEHHASSWRTAYVESPTDPLSQKRMWGTEQRVKRIADRYFHPKRQQKPASKPRPKALHTQRGFKTARPVTASVGTSARRAEVRKSDATLVATLRRRDENSLLTSPLADAYGQEIVRMTQIANIWRMELADGSAYALKKTAMQPERITFMADGLDQLSRSGLNLPTLLRTPSGKPVVTDRGARYYAAQWMHGKTARFENVIEVGAVARALARLHQASQQIHLTGYEPPAVYQLNDLLEQRTNFLRQFCANPPPLDLEKDVQARLEEALSFALTHAQESLSLFALPATQDTLKRARQQRALCHLDVTPRNVIIHPEGRAQLIDFDRMTYAPPALDLAHLLRRAMQAKGMWSSENTVGPLLAYNRIRPLSQGEYVLIEALLTFPHRLYRILASLIDERMTEAQRVAALPTLTRAIDEEPKRHAFLETYARQVTRRLPAP</sequence>
<feature type="compositionally biased region" description="Basic residues" evidence="1">
    <location>
        <begin position="92"/>
        <end position="109"/>
    </location>
</feature>
<comment type="caution">
    <text evidence="3">The sequence shown here is derived from an EMBL/GenBank/DDBJ whole genome shotgun (WGS) entry which is preliminary data.</text>
</comment>
<feature type="region of interest" description="Disordered" evidence="1">
    <location>
        <begin position="88"/>
        <end position="129"/>
    </location>
</feature>
<dbReference type="EMBL" id="MWPS01000038">
    <property type="protein sequence ID" value="OPG15268.1"/>
    <property type="molecule type" value="Genomic_DNA"/>
</dbReference>
<dbReference type="InterPro" id="IPR002575">
    <property type="entry name" value="Aminoglycoside_PTrfase"/>
</dbReference>
<gene>
    <name evidence="3" type="ORF">B2M26_12430</name>
</gene>
<organism evidence="3 4">
    <name type="scientific">Ferroacidibacillus organovorans</name>
    <dbReference type="NCBI Taxonomy" id="1765683"/>
    <lineage>
        <taxon>Bacteria</taxon>
        <taxon>Bacillati</taxon>
        <taxon>Bacillota</taxon>
        <taxon>Bacilli</taxon>
        <taxon>Bacillales</taxon>
        <taxon>Alicyclobacillaceae</taxon>
        <taxon>Ferroacidibacillus</taxon>
    </lineage>
</organism>
<proteinExistence type="predicted"/>
<keyword evidence="4" id="KW-1185">Reference proteome</keyword>